<evidence type="ECO:0000259" key="4">
    <source>
        <dbReference type="PROSITE" id="PS01180"/>
    </source>
</evidence>
<dbReference type="InterPro" id="IPR035914">
    <property type="entry name" value="Sperma_CUB_dom_sf"/>
</dbReference>
<evidence type="ECO:0000259" key="5">
    <source>
        <dbReference type="PROSITE" id="PS51406"/>
    </source>
</evidence>
<dbReference type="InterPro" id="IPR036056">
    <property type="entry name" value="Fibrinogen-like_C"/>
</dbReference>
<keyword evidence="1 2" id="KW-1015">Disulfide bond</keyword>
<dbReference type="Proteomes" id="UP000887566">
    <property type="component" value="Unplaced"/>
</dbReference>
<feature type="domain" description="Fibrinogen C-terminal" evidence="5">
    <location>
        <begin position="144"/>
        <end position="357"/>
    </location>
</feature>
<dbReference type="SUPFAM" id="SSF49854">
    <property type="entry name" value="Spermadhesin, CUB domain"/>
    <property type="match status" value="1"/>
</dbReference>
<feature type="domain" description="CUB" evidence="4">
    <location>
        <begin position="30"/>
        <end position="140"/>
    </location>
</feature>
<proteinExistence type="predicted"/>
<dbReference type="InterPro" id="IPR000859">
    <property type="entry name" value="CUB_dom"/>
</dbReference>
<dbReference type="PANTHER" id="PTHR19143">
    <property type="entry name" value="FIBRINOGEN/TENASCIN/ANGIOPOEITIN"/>
    <property type="match status" value="1"/>
</dbReference>
<feature type="disulfide bond" evidence="2">
    <location>
        <begin position="30"/>
        <end position="57"/>
    </location>
</feature>
<keyword evidence="6" id="KW-1185">Reference proteome</keyword>
<dbReference type="PROSITE" id="PS51406">
    <property type="entry name" value="FIBRINOGEN_C_2"/>
    <property type="match status" value="1"/>
</dbReference>
<dbReference type="InterPro" id="IPR014716">
    <property type="entry name" value="Fibrinogen_a/b/g_C_1"/>
</dbReference>
<dbReference type="PROSITE" id="PS01180">
    <property type="entry name" value="CUB"/>
    <property type="match status" value="1"/>
</dbReference>
<evidence type="ECO:0000256" key="1">
    <source>
        <dbReference type="ARBA" id="ARBA00023157"/>
    </source>
</evidence>
<evidence type="ECO:0000313" key="6">
    <source>
        <dbReference type="Proteomes" id="UP000887566"/>
    </source>
</evidence>
<dbReference type="PANTHER" id="PTHR19143:SF327">
    <property type="entry name" value="FI21813P1-RELATED"/>
    <property type="match status" value="1"/>
</dbReference>
<sequence>MIKNYYLCAFWLVSAIINYELHHVVAQNTCPVSSYNGSSGVILSPGYPNLYGDNLNCYYLITVPKGLRVQLTINAFKTEACCDYLWLHDGAAKTTPLIVRWAGHLQQGMNAHSTGNQLLAHFQTDGSNDDTGFNITFSALSLPTERPGQMTDCYDWRYLGRATKSGIYQVSPDGQQPFSVYCDMDTEGGGWTVIQKRLDGQVRFWDRPWADYKNGFFSQSQFNGSFWLGLEKMHLLTWKDGNVVLRMHVMNDRCNKSVDAQFGIDCSYLPNGFWFGEWAEFRITDELDNYRMNVLPASSGNISAHNANDDRLFGDNNGMAFTTVDRDNDMDDRSNCAQNDQMGAWWHNRCTGFALNG</sequence>
<dbReference type="SMART" id="SM00186">
    <property type="entry name" value="FBG"/>
    <property type="match status" value="1"/>
</dbReference>
<dbReference type="InterPro" id="IPR050373">
    <property type="entry name" value="Fibrinogen_C-term_domain"/>
</dbReference>
<feature type="signal peptide" evidence="3">
    <location>
        <begin position="1"/>
        <end position="26"/>
    </location>
</feature>
<accession>A0A914UKF0</accession>
<evidence type="ECO:0000313" key="7">
    <source>
        <dbReference type="WBParaSite" id="PSAMB.scaffold10503size4039.g33368.t1"/>
    </source>
</evidence>
<dbReference type="WBParaSite" id="PSAMB.scaffold10503size4039.g33368.t1">
    <property type="protein sequence ID" value="PSAMB.scaffold10503size4039.g33368.t1"/>
    <property type="gene ID" value="PSAMB.scaffold10503size4039.g33368"/>
</dbReference>
<comment type="caution">
    <text evidence="2">Lacks conserved residue(s) required for the propagation of feature annotation.</text>
</comment>
<dbReference type="Gene3D" id="2.60.120.290">
    <property type="entry name" value="Spermadhesin, CUB domain"/>
    <property type="match status" value="1"/>
</dbReference>
<evidence type="ECO:0000256" key="3">
    <source>
        <dbReference type="SAM" id="SignalP"/>
    </source>
</evidence>
<dbReference type="SUPFAM" id="SSF56496">
    <property type="entry name" value="Fibrinogen C-terminal domain-like"/>
    <property type="match status" value="1"/>
</dbReference>
<name>A0A914UKF0_9BILA</name>
<protein>
    <submittedName>
        <fullName evidence="7">Fibrinogen C-terminal domain-containing protein</fullName>
    </submittedName>
</protein>
<dbReference type="Pfam" id="PF00431">
    <property type="entry name" value="CUB"/>
    <property type="match status" value="1"/>
</dbReference>
<dbReference type="SMART" id="SM00042">
    <property type="entry name" value="CUB"/>
    <property type="match status" value="1"/>
</dbReference>
<dbReference type="GO" id="GO:0005615">
    <property type="term" value="C:extracellular space"/>
    <property type="evidence" value="ECO:0007669"/>
    <property type="project" value="TreeGrafter"/>
</dbReference>
<dbReference type="AlphaFoldDB" id="A0A914UKF0"/>
<evidence type="ECO:0000256" key="2">
    <source>
        <dbReference type="PROSITE-ProRule" id="PRU00059"/>
    </source>
</evidence>
<dbReference type="Gene3D" id="3.90.215.10">
    <property type="entry name" value="Gamma Fibrinogen, chain A, domain 1"/>
    <property type="match status" value="1"/>
</dbReference>
<reference evidence="7" key="1">
    <citation type="submission" date="2022-11" db="UniProtKB">
        <authorList>
            <consortium name="WormBaseParasite"/>
        </authorList>
    </citation>
    <scope>IDENTIFICATION</scope>
</reference>
<dbReference type="InterPro" id="IPR002181">
    <property type="entry name" value="Fibrinogen_a/b/g_C_dom"/>
</dbReference>
<dbReference type="NCBIfam" id="NF040941">
    <property type="entry name" value="GGGWT_bact"/>
    <property type="match status" value="1"/>
</dbReference>
<organism evidence="6 7">
    <name type="scientific">Plectus sambesii</name>
    <dbReference type="NCBI Taxonomy" id="2011161"/>
    <lineage>
        <taxon>Eukaryota</taxon>
        <taxon>Metazoa</taxon>
        <taxon>Ecdysozoa</taxon>
        <taxon>Nematoda</taxon>
        <taxon>Chromadorea</taxon>
        <taxon>Plectida</taxon>
        <taxon>Plectina</taxon>
        <taxon>Plectoidea</taxon>
        <taxon>Plectidae</taxon>
        <taxon>Plectus</taxon>
    </lineage>
</organism>
<dbReference type="CDD" id="cd00041">
    <property type="entry name" value="CUB"/>
    <property type="match status" value="1"/>
</dbReference>
<dbReference type="Pfam" id="PF00147">
    <property type="entry name" value="Fibrinogen_C"/>
    <property type="match status" value="1"/>
</dbReference>
<keyword evidence="3" id="KW-0732">Signal</keyword>
<feature type="chain" id="PRO_5037609650" evidence="3">
    <location>
        <begin position="27"/>
        <end position="357"/>
    </location>
</feature>